<feature type="binding site" evidence="10">
    <location>
        <position position="266"/>
    </location>
    <ligand>
        <name>Mn(2+)</name>
        <dbReference type="ChEBI" id="CHEBI:29035"/>
    </ligand>
</feature>
<keyword evidence="12" id="KW-0418">Kinase</keyword>
<dbReference type="GO" id="GO:0046872">
    <property type="term" value="F:metal ion binding"/>
    <property type="evidence" value="ECO:0007669"/>
    <property type="project" value="UniProtKB-KW"/>
</dbReference>
<evidence type="ECO:0000256" key="3">
    <source>
        <dbReference type="ARBA" id="ARBA00012363"/>
    </source>
</evidence>
<dbReference type="HAMAP" id="MF_00453">
    <property type="entry name" value="PEPCK_ATP"/>
    <property type="match status" value="1"/>
</dbReference>
<feature type="binding site" evidence="10">
    <location>
        <position position="68"/>
    </location>
    <ligand>
        <name>substrate</name>
    </ligand>
</feature>
<reference evidence="12 13" key="1">
    <citation type="submission" date="2019-05" db="EMBL/GenBank/DDBJ databases">
        <title>The Complete Genome Sequence of the n-alkane-degrading Desulfoglaeba alkanexedens ALDC reveals multiple alkylsuccinate synthase gene clusters.</title>
        <authorList>
            <person name="Callaghan A.V."/>
            <person name="Davidova I.A."/>
            <person name="Duncan K.E."/>
            <person name="Morris B."/>
            <person name="McInerney M.J."/>
        </authorList>
    </citation>
    <scope>NUCLEOTIDE SEQUENCE [LARGE SCALE GENOMIC DNA]</scope>
    <source>
        <strain evidence="12 13">ALDC</strain>
    </source>
</reference>
<evidence type="ECO:0000256" key="1">
    <source>
        <dbReference type="ARBA" id="ARBA00004742"/>
    </source>
</evidence>
<dbReference type="InterPro" id="IPR001272">
    <property type="entry name" value="PEP_carboxykinase_ATP"/>
</dbReference>
<dbReference type="EMBL" id="CP040098">
    <property type="protein sequence ID" value="QCQ21407.1"/>
    <property type="molecule type" value="Genomic_DNA"/>
</dbReference>
<feature type="binding site" evidence="10">
    <location>
        <position position="210"/>
    </location>
    <ligand>
        <name>substrate</name>
    </ligand>
</feature>
<name>A0A4P8L0N8_9BACT</name>
<accession>A0A4P8L0N8</accession>
<organism evidence="12 13">
    <name type="scientific">Desulfoglaeba alkanexedens ALDC</name>
    <dbReference type="NCBI Taxonomy" id="980445"/>
    <lineage>
        <taxon>Bacteria</taxon>
        <taxon>Pseudomonadati</taxon>
        <taxon>Thermodesulfobacteriota</taxon>
        <taxon>Syntrophobacteria</taxon>
        <taxon>Syntrophobacterales</taxon>
        <taxon>Syntrophobacteraceae</taxon>
        <taxon>Desulfoglaeba</taxon>
    </lineage>
</organism>
<dbReference type="NCBIfam" id="NF006821">
    <property type="entry name" value="PRK09344.1-3"/>
    <property type="match status" value="1"/>
</dbReference>
<feature type="binding site" evidence="10">
    <location>
        <position position="229"/>
    </location>
    <ligand>
        <name>ATP</name>
        <dbReference type="ChEBI" id="CHEBI:30616"/>
    </ligand>
</feature>
<comment type="subcellular location">
    <subcellularLocation>
        <location evidence="10">Cytoplasm</location>
    </subcellularLocation>
</comment>
<dbReference type="NCBIfam" id="NF006820">
    <property type="entry name" value="PRK09344.1-2"/>
    <property type="match status" value="1"/>
</dbReference>
<dbReference type="Proteomes" id="UP000298602">
    <property type="component" value="Chromosome"/>
</dbReference>
<evidence type="ECO:0000256" key="2">
    <source>
        <dbReference type="ARBA" id="ARBA00006052"/>
    </source>
</evidence>
<dbReference type="AlphaFoldDB" id="A0A4P8L0N8"/>
<feature type="binding site" evidence="10">
    <location>
        <position position="457"/>
    </location>
    <ligand>
        <name>ATP</name>
        <dbReference type="ChEBI" id="CHEBI:30616"/>
    </ligand>
</feature>
<comment type="similarity">
    <text evidence="2 10">Belongs to the phosphoenolpyruvate carboxykinase (ATP) family.</text>
</comment>
<comment type="cofactor">
    <cofactor evidence="10">
        <name>Mn(2+)</name>
        <dbReference type="ChEBI" id="CHEBI:29035"/>
    </cofactor>
    <text evidence="10">Binds 1 Mn(2+) ion per subunit.</text>
</comment>
<keyword evidence="8 10" id="KW-0456">Lyase</keyword>
<keyword evidence="10" id="KW-0464">Manganese</keyword>
<evidence type="ECO:0000256" key="10">
    <source>
        <dbReference type="HAMAP-Rule" id="MF_00453"/>
    </source>
</evidence>
<dbReference type="Gene3D" id="3.90.228.20">
    <property type="match status" value="1"/>
</dbReference>
<dbReference type="PANTHER" id="PTHR30031:SF0">
    <property type="entry name" value="PHOSPHOENOLPYRUVATE CARBOXYKINASE (ATP)"/>
    <property type="match status" value="1"/>
</dbReference>
<keyword evidence="4 10" id="KW-0312">Gluconeogenesis</keyword>
<dbReference type="PANTHER" id="PTHR30031">
    <property type="entry name" value="PHOSPHOENOLPYRUVATE CARBOXYKINASE ATP"/>
    <property type="match status" value="1"/>
</dbReference>
<keyword evidence="11" id="KW-0175">Coiled coil</keyword>
<dbReference type="KEGG" id="dax:FDQ92_03955"/>
<keyword evidence="13" id="KW-1185">Reference proteome</keyword>
<dbReference type="GO" id="GO:0005524">
    <property type="term" value="F:ATP binding"/>
    <property type="evidence" value="ECO:0007669"/>
    <property type="project" value="UniProtKB-UniRule"/>
</dbReference>
<keyword evidence="12" id="KW-0808">Transferase</keyword>
<keyword evidence="6 10" id="KW-0210">Decarboxylase</keyword>
<evidence type="ECO:0000256" key="8">
    <source>
        <dbReference type="ARBA" id="ARBA00023239"/>
    </source>
</evidence>
<evidence type="ECO:0000256" key="11">
    <source>
        <dbReference type="SAM" id="Coils"/>
    </source>
</evidence>
<dbReference type="EC" id="4.1.1.49" evidence="3 10"/>
<dbReference type="Gene3D" id="3.40.449.10">
    <property type="entry name" value="Phosphoenolpyruvate Carboxykinase, domain 1"/>
    <property type="match status" value="1"/>
</dbReference>
<keyword evidence="10" id="KW-0963">Cytoplasm</keyword>
<evidence type="ECO:0000256" key="4">
    <source>
        <dbReference type="ARBA" id="ARBA00022432"/>
    </source>
</evidence>
<evidence type="ECO:0000256" key="9">
    <source>
        <dbReference type="ARBA" id="ARBA00047371"/>
    </source>
</evidence>
<sequence>MGRQPVTRNTPAACQPTEPLEAQGIVNYTRVFYNLSEPRLYEQAIRRREGLLAQSGPLVVRTGAYTGRAPNDKFLVREPGSEDKIWWGEVNRPFTARDFDRVHHRLLAYLQGREIYVQDCYAGADPDYRVPIRVITETAWQSLFARNMFLRIEDSDELNSFRPEFILIAAPNFHANPEVDHTRSEAFILVHFGKKLIIIGGTGYGGEIKKSIFTVMNFALPQKGVFPMHCSANAGKNGDTAIFFGLSGTGKTSLSADPERILVGDDEHGWSDNGIFNFEGGCYAKVIRLSPEAEPQIYQCTRRFGTLLENVAIDVETRRIDLDDDSLTENTRAAYPIHFIDNASPTGIAGHPRNIIMLTCDAFGVLPPIARLTPEQAMYHFLSGYTAKVAGTEAGIVEPQATFSTCFGAPFMALPPTVYAGLLGERMKKHRSVCWLINTGWSGGGYGVGERIRIEYTRRMVSAALGGELESVPFEEEPFFGLSVPTRCPGVPDQVLRPADTWPDRDAYRRQAEDLKNRFRNNFKAFESQVEDALRRVM</sequence>
<feature type="binding site" evidence="10">
    <location>
        <position position="332"/>
    </location>
    <ligand>
        <name>substrate</name>
    </ligand>
</feature>
<dbReference type="CDD" id="cd00484">
    <property type="entry name" value="PEPCK_ATP"/>
    <property type="match status" value="1"/>
</dbReference>
<dbReference type="GO" id="GO:0006094">
    <property type="term" value="P:gluconeogenesis"/>
    <property type="evidence" value="ECO:0007669"/>
    <property type="project" value="UniProtKB-UniRule"/>
</dbReference>
<evidence type="ECO:0000256" key="7">
    <source>
        <dbReference type="ARBA" id="ARBA00022840"/>
    </source>
</evidence>
<feature type="coiled-coil region" evidence="11">
    <location>
        <begin position="509"/>
        <end position="536"/>
    </location>
</feature>
<feature type="binding site" evidence="10">
    <location>
        <position position="210"/>
    </location>
    <ligand>
        <name>Mn(2+)</name>
        <dbReference type="ChEBI" id="CHEBI:29035"/>
    </ligand>
</feature>
<feature type="binding site" evidence="10">
    <location>
        <position position="229"/>
    </location>
    <ligand>
        <name>Mn(2+)</name>
        <dbReference type="ChEBI" id="CHEBI:29035"/>
    </ligand>
</feature>
<dbReference type="Gene3D" id="2.170.8.10">
    <property type="entry name" value="Phosphoenolpyruvate Carboxykinase, domain 2"/>
    <property type="match status" value="1"/>
</dbReference>
<dbReference type="InterPro" id="IPR008210">
    <property type="entry name" value="PEP_carboxykinase_N"/>
</dbReference>
<gene>
    <name evidence="10 12" type="primary">pckA</name>
    <name evidence="12" type="ORF">FDQ92_03955</name>
</gene>
<evidence type="ECO:0000313" key="13">
    <source>
        <dbReference type="Proteomes" id="UP000298602"/>
    </source>
</evidence>
<feature type="binding site" evidence="10">
    <location>
        <begin position="451"/>
        <end position="452"/>
    </location>
    <ligand>
        <name>ATP</name>
        <dbReference type="ChEBI" id="CHEBI:30616"/>
    </ligand>
</feature>
<evidence type="ECO:0000256" key="5">
    <source>
        <dbReference type="ARBA" id="ARBA00022741"/>
    </source>
</evidence>
<feature type="binding site" evidence="10">
    <location>
        <position position="210"/>
    </location>
    <ligand>
        <name>ATP</name>
        <dbReference type="ChEBI" id="CHEBI:30616"/>
    </ligand>
</feature>
<comment type="caution">
    <text evidence="10">Lacks conserved residue(s) required for the propagation of feature annotation.</text>
</comment>
<dbReference type="InterPro" id="IPR013035">
    <property type="entry name" value="PEP_carboxykinase_C"/>
</dbReference>
<dbReference type="NCBIfam" id="TIGR00224">
    <property type="entry name" value="pckA"/>
    <property type="match status" value="1"/>
</dbReference>
<feature type="binding site" evidence="10">
    <location>
        <position position="332"/>
    </location>
    <ligand>
        <name>ATP</name>
        <dbReference type="ChEBI" id="CHEBI:30616"/>
    </ligand>
</feature>
<feature type="binding site" evidence="10">
    <location>
        <position position="294"/>
    </location>
    <ligand>
        <name>ATP</name>
        <dbReference type="ChEBI" id="CHEBI:30616"/>
    </ligand>
</feature>
<comment type="function">
    <text evidence="10">Involved in the gluconeogenesis. Catalyzes the conversion of oxaloacetate (OAA) to phosphoenolpyruvate (PEP) through direct phosphoryl transfer between the nucleoside triphosphate and OAA.</text>
</comment>
<dbReference type="GO" id="GO:0004612">
    <property type="term" value="F:phosphoenolpyruvate carboxykinase (ATP) activity"/>
    <property type="evidence" value="ECO:0007669"/>
    <property type="project" value="UniProtKB-UniRule"/>
</dbReference>
<dbReference type="SUPFAM" id="SSF68923">
    <property type="entry name" value="PEP carboxykinase N-terminal domain"/>
    <property type="match status" value="1"/>
</dbReference>
<dbReference type="SUPFAM" id="SSF53795">
    <property type="entry name" value="PEP carboxykinase-like"/>
    <property type="match status" value="1"/>
</dbReference>
<proteinExistence type="inferred from homology"/>
<feature type="binding site" evidence="10">
    <location>
        <position position="204"/>
    </location>
    <ligand>
        <name>substrate</name>
    </ligand>
</feature>
<dbReference type="Pfam" id="PF01293">
    <property type="entry name" value="PEPCK_ATP"/>
    <property type="match status" value="1"/>
</dbReference>
<evidence type="ECO:0000256" key="6">
    <source>
        <dbReference type="ARBA" id="ARBA00022793"/>
    </source>
</evidence>
<protein>
    <recommendedName>
        <fullName evidence="3 10">Phosphoenolpyruvate carboxykinase (ATP)</fullName>
        <shortName evidence="10">PCK</shortName>
        <shortName evidence="10">PEP carboxykinase</shortName>
        <shortName evidence="10">PEPCK</shortName>
        <ecNumber evidence="3 10">4.1.1.49</ecNumber>
    </recommendedName>
</protein>
<reference evidence="12 13" key="2">
    <citation type="submission" date="2019-05" db="EMBL/GenBank/DDBJ databases">
        <authorList>
            <person name="Suflita J.M."/>
            <person name="Marks C.R."/>
        </authorList>
    </citation>
    <scope>NUCLEOTIDE SEQUENCE [LARGE SCALE GENOMIC DNA]</scope>
    <source>
        <strain evidence="12 13">ALDC</strain>
    </source>
</reference>
<keyword evidence="12" id="KW-0670">Pyruvate</keyword>
<keyword evidence="7 10" id="KW-0067">ATP-binding</keyword>
<dbReference type="GO" id="GO:0005829">
    <property type="term" value="C:cytosol"/>
    <property type="evidence" value="ECO:0007669"/>
    <property type="project" value="TreeGrafter"/>
</dbReference>
<comment type="pathway">
    <text evidence="1 10">Carbohydrate biosynthesis; gluconeogenesis.</text>
</comment>
<keyword evidence="5 10" id="KW-0547">Nucleotide-binding</keyword>
<dbReference type="PIRSF" id="PIRSF006294">
    <property type="entry name" value="PEP_crbxkin"/>
    <property type="match status" value="1"/>
</dbReference>
<keyword evidence="10" id="KW-0479">Metal-binding</keyword>
<dbReference type="UniPathway" id="UPA00138"/>
<comment type="catalytic activity">
    <reaction evidence="9 10">
        <text>oxaloacetate + ATP = phosphoenolpyruvate + ADP + CO2</text>
        <dbReference type="Rhea" id="RHEA:18617"/>
        <dbReference type="ChEBI" id="CHEBI:16452"/>
        <dbReference type="ChEBI" id="CHEBI:16526"/>
        <dbReference type="ChEBI" id="CHEBI:30616"/>
        <dbReference type="ChEBI" id="CHEBI:58702"/>
        <dbReference type="ChEBI" id="CHEBI:456216"/>
        <dbReference type="EC" id="4.1.1.49"/>
    </reaction>
</comment>
<dbReference type="OrthoDB" id="9806325at2"/>
<evidence type="ECO:0000313" key="12">
    <source>
        <dbReference type="EMBL" id="QCQ21407.1"/>
    </source>
</evidence>
<dbReference type="GO" id="GO:0016301">
    <property type="term" value="F:kinase activity"/>
    <property type="evidence" value="ECO:0007669"/>
    <property type="project" value="UniProtKB-KW"/>
</dbReference>